<evidence type="ECO:0000313" key="2">
    <source>
        <dbReference type="Proteomes" id="UP000306007"/>
    </source>
</evidence>
<dbReference type="EMBL" id="CP040846">
    <property type="protein sequence ID" value="QDA31310.1"/>
    <property type="molecule type" value="Genomic_DNA"/>
</dbReference>
<dbReference type="RefSeq" id="WP_139680653.1">
    <property type="nucleotide sequence ID" value="NZ_CP040846.1"/>
</dbReference>
<protein>
    <submittedName>
        <fullName evidence="1">Uncharacterized protein</fullName>
    </submittedName>
</protein>
<dbReference type="OrthoDB" id="91744at2157"/>
<accession>A0A4Y5SMU8</accession>
<gene>
    <name evidence="1" type="ORF">FH039_06465</name>
</gene>
<reference evidence="1 2" key="1">
    <citation type="submission" date="2019-06" db="EMBL/GenBank/DDBJ databases">
        <title>Thermococcus indicus sp. nov., a Fe(III)-reducing hyperthermophilic archaeon isolated from the Onnuri vent field of the Central Indian Ocean ridge.</title>
        <authorList>
            <person name="Lim J.K."/>
            <person name="Kim Y.J."/>
            <person name="Kwon K.K."/>
        </authorList>
    </citation>
    <scope>NUCLEOTIDE SEQUENCE [LARGE SCALE GENOMIC DNA]</scope>
    <source>
        <strain evidence="1 2">IOH1</strain>
    </source>
</reference>
<proteinExistence type="predicted"/>
<evidence type="ECO:0000313" key="1">
    <source>
        <dbReference type="EMBL" id="QDA31310.1"/>
    </source>
</evidence>
<name>A0A4Y5SMU8_9EURY</name>
<dbReference type="Proteomes" id="UP000306007">
    <property type="component" value="Chromosome"/>
</dbReference>
<dbReference type="AlphaFoldDB" id="A0A4Y5SMU8"/>
<dbReference type="GeneID" id="40474811"/>
<organism evidence="1 2">
    <name type="scientific">Thermococcus indicus</name>
    <dbReference type="NCBI Taxonomy" id="2586643"/>
    <lineage>
        <taxon>Archaea</taxon>
        <taxon>Methanobacteriati</taxon>
        <taxon>Methanobacteriota</taxon>
        <taxon>Thermococci</taxon>
        <taxon>Thermococcales</taxon>
        <taxon>Thermococcaceae</taxon>
        <taxon>Thermococcus</taxon>
    </lineage>
</organism>
<keyword evidence="2" id="KW-1185">Reference proteome</keyword>
<sequence>MKRVAIVFLLILAVVSASVFAASQIPVKSTEYYGTRVDYYRNFIFEPSFEVELPTDDPATVTISMLMPNGSLMDLGVYSGKGKISIDFYRVLHAMREWSKYLTAESIDPGSVKPSLLLLGTTVDRDGNLNYFMKTVPLTVNGIVSRMTIKVQLDGNAIDRLYDKGEVMRMLRDHGRVTSKETRETIGISSERLSLLESSCSPVFYEGGDRTWYCFEWLHEKTLGTASIIPVAAFQVTGDTDKVNNVFISLNYDAISDNNAELAFSAVGAIEKGSVSGSVEGKILGHSYVINKNSLRIPESTIKIWGSELTSPSVIGAGIRGSVTFAKYQLYRVDYINGEVWNKKPLDTYAYVILGKPDEKDMRLREFVEPGWPRENGGPMSRTMLFVHRYWTPKGVMESEGGLLTNTYYFSHRVNTLPLFSASAPVLGVIGGGNTKIAPFTLAIGVGLTKETRISSLVSVSMALKEKYKDTNVRVTIYSSKVAFEYKGDKYPLTGMFGDIFIPGDPGYSPPCDPRTGYCPDNINTGHDR</sequence>
<dbReference type="KEGG" id="tic:FH039_06465"/>